<dbReference type="EMBL" id="JAINUF010000020">
    <property type="protein sequence ID" value="KAJ8335480.1"/>
    <property type="molecule type" value="Genomic_DNA"/>
</dbReference>
<dbReference type="AlphaFoldDB" id="A0A9Q1EB46"/>
<dbReference type="Proteomes" id="UP001152622">
    <property type="component" value="Chromosome 20"/>
</dbReference>
<dbReference type="PANTHER" id="PTHR21623:SF2">
    <property type="entry name" value="COILED-COIL DOMAIN-CONTAINING PROTEIN 33"/>
    <property type="match status" value="1"/>
</dbReference>
<name>A0A9Q1EB46_SYNKA</name>
<proteinExistence type="predicted"/>
<reference evidence="1" key="1">
    <citation type="journal article" date="2023" name="Science">
        <title>Genome structures resolve the early diversification of teleost fishes.</title>
        <authorList>
            <person name="Parey E."/>
            <person name="Louis A."/>
            <person name="Montfort J."/>
            <person name="Bouchez O."/>
            <person name="Roques C."/>
            <person name="Iampietro C."/>
            <person name="Lluch J."/>
            <person name="Castinel A."/>
            <person name="Donnadieu C."/>
            <person name="Desvignes T."/>
            <person name="Floi Bucao C."/>
            <person name="Jouanno E."/>
            <person name="Wen M."/>
            <person name="Mejri S."/>
            <person name="Dirks R."/>
            <person name="Jansen H."/>
            <person name="Henkel C."/>
            <person name="Chen W.J."/>
            <person name="Zahm M."/>
            <person name="Cabau C."/>
            <person name="Klopp C."/>
            <person name="Thompson A.W."/>
            <person name="Robinson-Rechavi M."/>
            <person name="Braasch I."/>
            <person name="Lecointre G."/>
            <person name="Bobe J."/>
            <person name="Postlethwait J.H."/>
            <person name="Berthelot C."/>
            <person name="Roest Crollius H."/>
            <person name="Guiguen Y."/>
        </authorList>
    </citation>
    <scope>NUCLEOTIDE SEQUENCE</scope>
    <source>
        <strain evidence="1">WJC10195</strain>
    </source>
</reference>
<dbReference type="InterPro" id="IPR039889">
    <property type="entry name" value="CCD33"/>
</dbReference>
<keyword evidence="2" id="KW-1185">Reference proteome</keyword>
<comment type="caution">
    <text evidence="1">The sequence shown here is derived from an EMBL/GenBank/DDBJ whole genome shotgun (WGS) entry which is preliminary data.</text>
</comment>
<dbReference type="GO" id="GO:0005777">
    <property type="term" value="C:peroxisome"/>
    <property type="evidence" value="ECO:0007669"/>
    <property type="project" value="TreeGrafter"/>
</dbReference>
<gene>
    <name evidence="1" type="ORF">SKAU_G00388220</name>
</gene>
<accession>A0A9Q1EB46</accession>
<evidence type="ECO:0000313" key="1">
    <source>
        <dbReference type="EMBL" id="KAJ8335480.1"/>
    </source>
</evidence>
<dbReference type="OrthoDB" id="552574at2759"/>
<evidence type="ECO:0000313" key="2">
    <source>
        <dbReference type="Proteomes" id="UP001152622"/>
    </source>
</evidence>
<sequence length="423" mass="46240">MEPAACPRSVTAGCHAHSLSCGVAQARTRAHGPRSLGVTHCSLQPTHSPSWGERVTVELQDEQAQGEVLNLSIADSGSRELLVSYEIPVEHLVPFHHYNLELLQEHSSAPEGVRLYVTLVRRISVLPRLPHFSFTGFEVLLQALERPLREPAGPLVAVARIVPDYDSYRDSMLLRTPRAASITLTSVTFPHPSDSAFAVPPLTNQGQLQVSQAGVPEEQPMWNHCFLFLGRDSATIFTGEAALVLEYYPTSTVMNSVSWHTRSPLGFSALILDQQLYGKLMSERGLRVEQLPLQGSLLKTTSDTTPTVGIVLRLIGSERPDSLLTEVDPGVLPCLDLEPLEEAGAPPVPGPTLVPLLIPEESVSLESATPVTDHHAQLPLSVSYTKLAVFAMTPVSQSCTAHSKMPFFFSIMFKHCYFKSVTM</sequence>
<organism evidence="1 2">
    <name type="scientific">Synaphobranchus kaupii</name>
    <name type="common">Kaup's arrowtooth eel</name>
    <dbReference type="NCBI Taxonomy" id="118154"/>
    <lineage>
        <taxon>Eukaryota</taxon>
        <taxon>Metazoa</taxon>
        <taxon>Chordata</taxon>
        <taxon>Craniata</taxon>
        <taxon>Vertebrata</taxon>
        <taxon>Euteleostomi</taxon>
        <taxon>Actinopterygii</taxon>
        <taxon>Neopterygii</taxon>
        <taxon>Teleostei</taxon>
        <taxon>Anguilliformes</taxon>
        <taxon>Synaphobranchidae</taxon>
        <taxon>Synaphobranchus</taxon>
    </lineage>
</organism>
<protein>
    <submittedName>
        <fullName evidence="1">Uncharacterized protein</fullName>
    </submittedName>
</protein>
<dbReference type="PANTHER" id="PTHR21623">
    <property type="entry name" value="SPERIOLIN-BINDING FACTOR"/>
    <property type="match status" value="1"/>
</dbReference>